<organism evidence="3 4">
    <name type="scientific">Cystobacter fuscus (strain ATCC 25194 / DSM 2262 / NBRC 100088 / M29)</name>
    <dbReference type="NCBI Taxonomy" id="1242864"/>
    <lineage>
        <taxon>Bacteria</taxon>
        <taxon>Pseudomonadati</taxon>
        <taxon>Myxococcota</taxon>
        <taxon>Myxococcia</taxon>
        <taxon>Myxococcales</taxon>
        <taxon>Cystobacterineae</taxon>
        <taxon>Archangiaceae</taxon>
        <taxon>Cystobacter</taxon>
    </lineage>
</organism>
<dbReference type="GO" id="GO:0005509">
    <property type="term" value="F:calcium ion binding"/>
    <property type="evidence" value="ECO:0007669"/>
    <property type="project" value="InterPro"/>
</dbReference>
<dbReference type="SUPFAM" id="SSF49313">
    <property type="entry name" value="Cadherin-like"/>
    <property type="match status" value="1"/>
</dbReference>
<dbReference type="OrthoDB" id="3304152at2"/>
<protein>
    <recommendedName>
        <fullName evidence="2">Glucose/Sorbosone dehydrogenase domain-containing protein</fullName>
    </recommendedName>
</protein>
<dbReference type="EMBL" id="ANAH02000018">
    <property type="protein sequence ID" value="EPX59293.1"/>
    <property type="molecule type" value="Genomic_DNA"/>
</dbReference>
<dbReference type="NCBIfam" id="TIGR03901">
    <property type="entry name" value="MYXO-CTERM"/>
    <property type="match status" value="1"/>
</dbReference>
<dbReference type="RefSeq" id="WP_002643329.1">
    <property type="nucleotide sequence ID" value="NZ_ANAH02000018.1"/>
</dbReference>
<reference evidence="3" key="1">
    <citation type="submission" date="2013-05" db="EMBL/GenBank/DDBJ databases">
        <title>Genome assembly of Cystobacter fuscus DSM 2262.</title>
        <authorList>
            <person name="Sharma G."/>
            <person name="Khatri I."/>
            <person name="Kaur C."/>
            <person name="Mayilraj S."/>
            <person name="Subramanian S."/>
        </authorList>
    </citation>
    <scope>NUCLEOTIDE SEQUENCE [LARGE SCALE GENOMIC DNA]</scope>
    <source>
        <strain evidence="3">DSM 2262</strain>
    </source>
</reference>
<dbReference type="AlphaFoldDB" id="S9QRQ0"/>
<name>S9QRQ0_CYSF2</name>
<dbReference type="Pfam" id="PF07995">
    <property type="entry name" value="GSDH"/>
    <property type="match status" value="1"/>
</dbReference>
<dbReference type="eggNOG" id="COG2133">
    <property type="taxonomic scope" value="Bacteria"/>
</dbReference>
<gene>
    <name evidence="3" type="ORF">D187_003197</name>
</gene>
<evidence type="ECO:0000313" key="3">
    <source>
        <dbReference type="EMBL" id="EPX59293.1"/>
    </source>
</evidence>
<dbReference type="SUPFAM" id="SSF50952">
    <property type="entry name" value="Soluble quinoprotein glucose dehydrogenase"/>
    <property type="match status" value="1"/>
</dbReference>
<dbReference type="InterPro" id="IPR017756">
    <property type="entry name" value="TM_Gly-Cys-Arg_CS"/>
</dbReference>
<dbReference type="InterPro" id="IPR023366">
    <property type="entry name" value="ATP_synth_asu-like_sf"/>
</dbReference>
<evidence type="ECO:0000313" key="4">
    <source>
        <dbReference type="Proteomes" id="UP000011682"/>
    </source>
</evidence>
<dbReference type="PANTHER" id="PTHR19328">
    <property type="entry name" value="HEDGEHOG-INTERACTING PROTEIN"/>
    <property type="match status" value="1"/>
</dbReference>
<sequence>MLSFRSHLLLLGLLASPVLAAVPTGFQETAYTSSALTPATGLAWAPDGSGRLFITNKNGQVLVAVMRDGALVVQDAKLVTSVFTTESVYTSAECGLLGMAFDPNYTVNRYVYLFITATGSKQQIIRYTDANGVGTARTVLVDYLPTAQQNHNGGAIGFGPDGKLYWAIGDLGTGAGVDADLTSMASKVSRANLDGTPANDNPFNDGVGPNNEYIWARGFRDPFTFTFQPGTGALWVNTVGTSYEQIFVTRRGAHAGYDDYENNQPAGYITPVIKYRTNGTDTRDITAGGAVRGAGRVTFTTSALHGFRKGEKITVAGVTDTSFNGELYVSSVPSGTTWTAVQAGVDATSGGGTATTQSLGSSLTGGIFYDSTLFPSDYRGNLLFGDYGSGRLVRATLAGDGSVATVDAWASGITQAVDMDVGPDGALYVVGVASGTLRRISPTASGQKLLVSALHVTVVEGGRAVFTVRLAEAPTAELTVRVARASGDADLTVKDGAELTFTPANWNQLQRITLAAADDADAAADSAAFTVSAPGLSPETIQVASIDDNTARLVLSSTALTLNEEETASLTVALSKAPSSNVSLTVVRTAGDADVKVSSAETLTFRPANWSTPQTVTVAAAKDVDFLADSATLTLALAGGDARTVSVTVRDNDAAAPVISSTPGTSAVVGAPYRYQVVADGLPAPSFSLTSSVAGPVIDSSTGILVWTPEAVGTVDMTVSASNGAPPDAQQSFQVLVKADEPPLAVLTRPTQEERVSGATAAFFGDCVDDVGCTKAEFYVDGVLERTDARTSGPYHYGGEPNRWDTTSLSPGAHQVRLVVYDTAGRSAAAEARVCVGEGACVVPAEDPPGCGCGVGPGGALAWGGLVLGLMLRRRRPSDA</sequence>
<dbReference type="PANTHER" id="PTHR19328:SF75">
    <property type="entry name" value="ALDOSE SUGAR DEHYDROGENASE YLII"/>
    <property type="match status" value="1"/>
</dbReference>
<accession>S9QRQ0</accession>
<keyword evidence="4" id="KW-1185">Reference proteome</keyword>
<dbReference type="InterPro" id="IPR015919">
    <property type="entry name" value="Cadherin-like_sf"/>
</dbReference>
<dbReference type="NCBIfam" id="TIGR03382">
    <property type="entry name" value="GC_trans_RRR"/>
    <property type="match status" value="1"/>
</dbReference>
<dbReference type="InterPro" id="IPR011041">
    <property type="entry name" value="Quinoprot_gluc/sorb_DH_b-prop"/>
</dbReference>
<evidence type="ECO:0000256" key="1">
    <source>
        <dbReference type="SAM" id="SignalP"/>
    </source>
</evidence>
<dbReference type="Pfam" id="PF17957">
    <property type="entry name" value="Big_7"/>
    <property type="match status" value="1"/>
</dbReference>
<dbReference type="InterPro" id="IPR011042">
    <property type="entry name" value="6-blade_b-propeller_TolB-like"/>
</dbReference>
<feature type="signal peptide" evidence="1">
    <location>
        <begin position="1"/>
        <end position="20"/>
    </location>
</feature>
<feature type="chain" id="PRO_5004555237" description="Glucose/Sorbosone dehydrogenase domain-containing protein" evidence="1">
    <location>
        <begin position="21"/>
        <end position="880"/>
    </location>
</feature>
<keyword evidence="1" id="KW-0732">Signal</keyword>
<comment type="caution">
    <text evidence="3">The sequence shown here is derived from an EMBL/GenBank/DDBJ whole genome shotgun (WGS) entry which is preliminary data.</text>
</comment>
<dbReference type="Proteomes" id="UP000011682">
    <property type="component" value="Unassembled WGS sequence"/>
</dbReference>
<feature type="domain" description="Glucose/Sorbosone dehydrogenase" evidence="2">
    <location>
        <begin position="40"/>
        <end position="258"/>
    </location>
</feature>
<dbReference type="InterPro" id="IPR013783">
    <property type="entry name" value="Ig-like_fold"/>
</dbReference>
<dbReference type="Gene3D" id="2.120.10.30">
    <property type="entry name" value="TolB, C-terminal domain"/>
    <property type="match status" value="1"/>
</dbReference>
<dbReference type="Gene3D" id="2.40.30.20">
    <property type="match status" value="1"/>
</dbReference>
<dbReference type="Gene3D" id="2.60.40.10">
    <property type="entry name" value="Immunoglobulins"/>
    <property type="match status" value="2"/>
</dbReference>
<dbReference type="InterPro" id="IPR012938">
    <property type="entry name" value="Glc/Sorbosone_DH"/>
</dbReference>
<dbReference type="GO" id="GO:0016020">
    <property type="term" value="C:membrane"/>
    <property type="evidence" value="ECO:0007669"/>
    <property type="project" value="InterPro"/>
</dbReference>
<evidence type="ECO:0000259" key="2">
    <source>
        <dbReference type="Pfam" id="PF07995"/>
    </source>
</evidence>
<dbReference type="InterPro" id="IPR024038">
    <property type="entry name" value="MYXO-CTERM"/>
</dbReference>
<proteinExistence type="predicted"/>